<evidence type="ECO:0000313" key="3">
    <source>
        <dbReference type="Proteomes" id="UP001190700"/>
    </source>
</evidence>
<feature type="domain" description="GST C-terminal" evidence="1">
    <location>
        <begin position="125"/>
        <end position="255"/>
    </location>
</feature>
<dbReference type="PANTHER" id="PTHR43968">
    <property type="match status" value="1"/>
</dbReference>
<name>A0AAE0LC99_9CHLO</name>
<feature type="non-terminal residue" evidence="2">
    <location>
        <position position="1"/>
    </location>
</feature>
<dbReference type="GO" id="GO:0005737">
    <property type="term" value="C:cytoplasm"/>
    <property type="evidence" value="ECO:0007669"/>
    <property type="project" value="TreeGrafter"/>
</dbReference>
<dbReference type="SUPFAM" id="SSF52833">
    <property type="entry name" value="Thioredoxin-like"/>
    <property type="match status" value="1"/>
</dbReference>
<dbReference type="InterPro" id="IPR036249">
    <property type="entry name" value="Thioredoxin-like_sf"/>
</dbReference>
<organism evidence="2 3">
    <name type="scientific">Cymbomonas tetramitiformis</name>
    <dbReference type="NCBI Taxonomy" id="36881"/>
    <lineage>
        <taxon>Eukaryota</taxon>
        <taxon>Viridiplantae</taxon>
        <taxon>Chlorophyta</taxon>
        <taxon>Pyramimonadophyceae</taxon>
        <taxon>Pyramimonadales</taxon>
        <taxon>Pyramimonadaceae</taxon>
        <taxon>Cymbomonas</taxon>
    </lineage>
</organism>
<proteinExistence type="predicted"/>
<dbReference type="CDD" id="cd00570">
    <property type="entry name" value="GST_N_family"/>
    <property type="match status" value="1"/>
</dbReference>
<dbReference type="PANTHER" id="PTHR43968:SF14">
    <property type="entry name" value="GLUTATHIONE S-TRANSFERASE"/>
    <property type="match status" value="1"/>
</dbReference>
<dbReference type="SUPFAM" id="SSF47616">
    <property type="entry name" value="GST C-terminal domain-like"/>
    <property type="match status" value="1"/>
</dbReference>
<dbReference type="AlphaFoldDB" id="A0AAE0LC99"/>
<dbReference type="Gene3D" id="1.20.1050.10">
    <property type="match status" value="1"/>
</dbReference>
<evidence type="ECO:0000313" key="2">
    <source>
        <dbReference type="EMBL" id="KAK3280141.1"/>
    </source>
</evidence>
<accession>A0AAE0LC99</accession>
<dbReference type="InterPro" id="IPR050983">
    <property type="entry name" value="GST_Omega/HSP26"/>
</dbReference>
<reference evidence="2 3" key="1">
    <citation type="journal article" date="2015" name="Genome Biol. Evol.">
        <title>Comparative Genomics of a Bacterivorous Green Alga Reveals Evolutionary Causalities and Consequences of Phago-Mixotrophic Mode of Nutrition.</title>
        <authorList>
            <person name="Burns J.A."/>
            <person name="Paasch A."/>
            <person name="Narechania A."/>
            <person name="Kim E."/>
        </authorList>
    </citation>
    <scope>NUCLEOTIDE SEQUENCE [LARGE SCALE GENOMIC DNA]</scope>
    <source>
        <strain evidence="2 3">PLY_AMNH</strain>
    </source>
</reference>
<dbReference type="PROSITE" id="PS50405">
    <property type="entry name" value="GST_CTER"/>
    <property type="match status" value="1"/>
</dbReference>
<comment type="caution">
    <text evidence="2">The sequence shown here is derived from an EMBL/GenBank/DDBJ whole genome shotgun (WGS) entry which is preliminary data.</text>
</comment>
<dbReference type="Gene3D" id="3.40.30.10">
    <property type="entry name" value="Glutaredoxin"/>
    <property type="match status" value="1"/>
</dbReference>
<dbReference type="InterPro" id="IPR004045">
    <property type="entry name" value="Glutathione_S-Trfase_N"/>
</dbReference>
<dbReference type="InterPro" id="IPR036282">
    <property type="entry name" value="Glutathione-S-Trfase_C_sf"/>
</dbReference>
<dbReference type="EMBL" id="LGRX02004516">
    <property type="protein sequence ID" value="KAK3280141.1"/>
    <property type="molecule type" value="Genomic_DNA"/>
</dbReference>
<sequence>TRPTTAEWSEFESKLPGKAPQTVWDTALNLPGPHPETRENCPVLYRDRNGWCPYSERVWLGLLYKGIPFDEVLVDNQGSKPRFWYDIGGGTTPAVVWPDGTFQGESLDLLVAMDDRLPADTPQLLPKDQGLRDEALRIASSLTSVLPRRCRPSSRAAFLYRGNGPVPRRDFEASLDELEELLSLHEGPFFLGGALTVADCAWVPFLERFAVQLPLLHRGLDLRDSSKRPRLAAWYDALEHQVPCYAGRVQGDASSWAAVLAVAGYGNAGSAESYQAPENLGLDLGNSVVGEQVWAAFVAGKEGLGKTPAQEAARRLYHNREAIVTDFMKNRSESFERSLVDQALRVCVTVVLADKIYPSLLEGVREEVRAVAKELASYLSKRVCVPRDMGRLPADVYRKKLSQL</sequence>
<dbReference type="Proteomes" id="UP001190700">
    <property type="component" value="Unassembled WGS sequence"/>
</dbReference>
<evidence type="ECO:0000259" key="1">
    <source>
        <dbReference type="PROSITE" id="PS50405"/>
    </source>
</evidence>
<dbReference type="Pfam" id="PF13410">
    <property type="entry name" value="GST_C_2"/>
    <property type="match status" value="1"/>
</dbReference>
<gene>
    <name evidence="2" type="ORF">CYMTET_12008</name>
</gene>
<keyword evidence="3" id="KW-1185">Reference proteome</keyword>
<dbReference type="InterPro" id="IPR010987">
    <property type="entry name" value="Glutathione-S-Trfase_C-like"/>
</dbReference>
<dbReference type="Pfam" id="PF13409">
    <property type="entry name" value="GST_N_2"/>
    <property type="match status" value="1"/>
</dbReference>
<protein>
    <recommendedName>
        <fullName evidence="1">GST C-terminal domain-containing protein</fullName>
    </recommendedName>
</protein>